<gene>
    <name evidence="2" type="ORF">UFOPK2766_00613</name>
</gene>
<dbReference type="AlphaFoldDB" id="A0A6J6SJH4"/>
<evidence type="ECO:0000313" key="2">
    <source>
        <dbReference type="EMBL" id="CAB4735012.1"/>
    </source>
</evidence>
<dbReference type="InterPro" id="IPR021522">
    <property type="entry name" value="MctB"/>
</dbReference>
<sequence>MVTFRFYLVSIVAFFLALAVGVVLGSVLDGGISDSLKDRLARVEANLNDTVASIDDKNTEIKELQQYVDESAPFAVEGQLLDTTAVVVVEPGVELGPVQDLVQRVRQSGASVAGILALDPRWDLKDKADREQFAQIAKSSDIPVAQLQRLAWQLILGSAAPGSTATTSTTSTTSTTAAVAEDSSTSVPNTTAVPSPFAELSNNAVLKQLEEAGFLQLLDVDGTDGAGGQLSALFLVTGTDSTLARPGAAAGELASTATSLKIPTVLAEVFVPPAAEQKDPQERGDILRAALVGKEAGISTVNDLELVAGRVASVLAAADLQKGISGNFGYGPGVDGVLPQWIGP</sequence>
<reference evidence="2" key="1">
    <citation type="submission" date="2020-05" db="EMBL/GenBank/DDBJ databases">
        <authorList>
            <person name="Chiriac C."/>
            <person name="Salcher M."/>
            <person name="Ghai R."/>
            <person name="Kavagutti S V."/>
        </authorList>
    </citation>
    <scope>NUCLEOTIDE SEQUENCE</scope>
</reference>
<accession>A0A6J6SJH4</accession>
<feature type="region of interest" description="Disordered" evidence="1">
    <location>
        <begin position="161"/>
        <end position="190"/>
    </location>
</feature>
<dbReference type="EMBL" id="CAEZYU010000019">
    <property type="protein sequence ID" value="CAB4735012.1"/>
    <property type="molecule type" value="Genomic_DNA"/>
</dbReference>
<evidence type="ECO:0000256" key="1">
    <source>
        <dbReference type="SAM" id="MobiDB-lite"/>
    </source>
</evidence>
<dbReference type="GO" id="GO:0016020">
    <property type="term" value="C:membrane"/>
    <property type="evidence" value="ECO:0007669"/>
    <property type="project" value="InterPro"/>
</dbReference>
<name>A0A6J6SJH4_9ZZZZ</name>
<dbReference type="GO" id="GO:0055070">
    <property type="term" value="P:copper ion homeostasis"/>
    <property type="evidence" value="ECO:0007669"/>
    <property type="project" value="InterPro"/>
</dbReference>
<dbReference type="Pfam" id="PF11382">
    <property type="entry name" value="MctB"/>
    <property type="match status" value="1"/>
</dbReference>
<organism evidence="2">
    <name type="scientific">freshwater metagenome</name>
    <dbReference type="NCBI Taxonomy" id="449393"/>
    <lineage>
        <taxon>unclassified sequences</taxon>
        <taxon>metagenomes</taxon>
        <taxon>ecological metagenomes</taxon>
    </lineage>
</organism>
<feature type="compositionally biased region" description="Low complexity" evidence="1">
    <location>
        <begin position="161"/>
        <end position="186"/>
    </location>
</feature>
<proteinExistence type="predicted"/>
<protein>
    <submittedName>
        <fullName evidence="2">Unannotated protein</fullName>
    </submittedName>
</protein>